<proteinExistence type="predicted"/>
<dbReference type="Proteomes" id="UP000282674">
    <property type="component" value="Unassembled WGS sequence"/>
</dbReference>
<name>A0A3M2MD31_9ACTN</name>
<dbReference type="NCBIfam" id="TIGR03544">
    <property type="entry name" value="DivI1A_domain"/>
    <property type="match status" value="4"/>
</dbReference>
<dbReference type="EMBL" id="RFFG01000007">
    <property type="protein sequence ID" value="RMI46900.1"/>
    <property type="molecule type" value="Genomic_DNA"/>
</dbReference>
<keyword evidence="2" id="KW-1185">Reference proteome</keyword>
<dbReference type="Gene3D" id="6.10.250.660">
    <property type="match status" value="3"/>
</dbReference>
<gene>
    <name evidence="1" type="ORF">EBO15_06090</name>
</gene>
<reference evidence="1 2" key="1">
    <citation type="submission" date="2018-10" db="EMBL/GenBank/DDBJ databases">
        <title>Isolation from soil.</title>
        <authorList>
            <person name="Hu J."/>
        </authorList>
    </citation>
    <scope>NUCLEOTIDE SEQUENCE [LARGE SCALE GENOMIC DNA]</scope>
    <source>
        <strain evidence="1 2">NEAU-Ht49</strain>
    </source>
</reference>
<sequence>MAAMSEGFSVAMRGYHRAQVDELVGRVRAALEGTGPRLSADDVRDTRFDVVVRGYDRKAVDAMLHECILRLRATTTPSGGRQRRPRVQPEWLISWVQNVRFPKSVAREGYVMADVDAFLDRVIAGLRGKQAPVTGRDVREVTFRTARFNLAYGEREVDQFLEQLAGALEPH</sequence>
<protein>
    <submittedName>
        <fullName evidence="1">DivIVA domain-containing protein</fullName>
    </submittedName>
</protein>
<dbReference type="AlphaFoldDB" id="A0A3M2MD31"/>
<evidence type="ECO:0000313" key="2">
    <source>
        <dbReference type="Proteomes" id="UP000282674"/>
    </source>
</evidence>
<evidence type="ECO:0000313" key="1">
    <source>
        <dbReference type="EMBL" id="RMI46900.1"/>
    </source>
</evidence>
<organism evidence="1 2">
    <name type="scientific">Actinomadura harenae</name>
    <dbReference type="NCBI Taxonomy" id="2483351"/>
    <lineage>
        <taxon>Bacteria</taxon>
        <taxon>Bacillati</taxon>
        <taxon>Actinomycetota</taxon>
        <taxon>Actinomycetes</taxon>
        <taxon>Streptosporangiales</taxon>
        <taxon>Thermomonosporaceae</taxon>
        <taxon>Actinomadura</taxon>
    </lineage>
</organism>
<dbReference type="InterPro" id="IPR019933">
    <property type="entry name" value="DivIVA_domain"/>
</dbReference>
<comment type="caution">
    <text evidence="1">The sequence shown here is derived from an EMBL/GenBank/DDBJ whole genome shotgun (WGS) entry which is preliminary data.</text>
</comment>
<accession>A0A3M2MD31</accession>
<dbReference type="OrthoDB" id="5198800at2"/>